<dbReference type="RefSeq" id="WP_120467326.1">
    <property type="nucleotide sequence ID" value="NZ_RAYQ01000003.1"/>
</dbReference>
<dbReference type="EMBL" id="RAYQ01000003">
    <property type="protein sequence ID" value="RKI93305.1"/>
    <property type="molecule type" value="Genomic_DNA"/>
</dbReference>
<evidence type="ECO:0000313" key="2">
    <source>
        <dbReference type="Proteomes" id="UP000280696"/>
    </source>
</evidence>
<proteinExistence type="predicted"/>
<comment type="caution">
    <text evidence="1">The sequence shown here is derived from an EMBL/GenBank/DDBJ whole genome shotgun (WGS) entry which is preliminary data.</text>
</comment>
<gene>
    <name evidence="1" type="ORF">D7V94_04930</name>
</gene>
<dbReference type="Proteomes" id="UP000280696">
    <property type="component" value="Unassembled WGS sequence"/>
</dbReference>
<evidence type="ECO:0000313" key="1">
    <source>
        <dbReference type="EMBL" id="RKI93305.1"/>
    </source>
</evidence>
<accession>A0A3A9B3J3</accession>
<keyword evidence="2" id="KW-1185">Reference proteome</keyword>
<dbReference type="AlphaFoldDB" id="A0A3A9B3J3"/>
<name>A0A3A9B3J3_9FIRM</name>
<organism evidence="1 2">
    <name type="scientific">Parablautia intestinalis</name>
    <dbReference type="NCBI Taxonomy" id="2320100"/>
    <lineage>
        <taxon>Bacteria</taxon>
        <taxon>Bacillati</taxon>
        <taxon>Bacillota</taxon>
        <taxon>Clostridia</taxon>
        <taxon>Lachnospirales</taxon>
        <taxon>Lachnospiraceae</taxon>
        <taxon>Parablautia</taxon>
    </lineage>
</organism>
<reference evidence="1 2" key="1">
    <citation type="submission" date="2018-09" db="EMBL/GenBank/DDBJ databases">
        <title>Murine metabolic-syndrome-specific gut microbial biobank.</title>
        <authorList>
            <person name="Liu C."/>
        </authorList>
    </citation>
    <scope>NUCLEOTIDE SEQUENCE [LARGE SCALE GENOMIC DNA]</scope>
    <source>
        <strain evidence="1 2">0.1xD8-82</strain>
    </source>
</reference>
<sequence>MNNLSTRSRNLAEALSIFEGVEVKFCTIGQVKEYGLAKCNTPKKGCEKNKPFIRICDEDTNIIYNMALQCDPNGTSCIMELINTKIKVTKENDAMLYSIFTLLHEAGHWYDYKDNPDEYTNELEAWNNSADSGISMEAAMAYRNRTMESRADQFALNHLWEAWIEIDTRIFKGLLGECAFGC</sequence>
<protein>
    <submittedName>
        <fullName evidence="1">Uncharacterized protein</fullName>
    </submittedName>
</protein>
<dbReference type="OrthoDB" id="2083719at2"/>